<evidence type="ECO:0000313" key="3">
    <source>
        <dbReference type="Proteomes" id="UP001497516"/>
    </source>
</evidence>
<sequence>MLLVNRSRPRAARKLSRSSLAVMVRRCPTSNKVNPTTTLISQVVVVAAARLLCRRRRDETMSPLEKKVSLQILPFLCRLHRHLRPRYLPPQSSSTPLAPASSIAIDDL</sequence>
<gene>
    <name evidence="2" type="ORF">LTRI10_LOCUS3216</name>
</gene>
<evidence type="ECO:0000313" key="2">
    <source>
        <dbReference type="EMBL" id="CAL1355451.1"/>
    </source>
</evidence>
<keyword evidence="3" id="KW-1185">Reference proteome</keyword>
<dbReference type="EMBL" id="OZ034813">
    <property type="protein sequence ID" value="CAL1355451.1"/>
    <property type="molecule type" value="Genomic_DNA"/>
</dbReference>
<dbReference type="Proteomes" id="UP001497516">
    <property type="component" value="Chromosome 1"/>
</dbReference>
<dbReference type="AlphaFoldDB" id="A0AAV2CGY3"/>
<proteinExistence type="predicted"/>
<evidence type="ECO:0000256" key="1">
    <source>
        <dbReference type="SAM" id="MobiDB-lite"/>
    </source>
</evidence>
<organism evidence="2 3">
    <name type="scientific">Linum trigynum</name>
    <dbReference type="NCBI Taxonomy" id="586398"/>
    <lineage>
        <taxon>Eukaryota</taxon>
        <taxon>Viridiplantae</taxon>
        <taxon>Streptophyta</taxon>
        <taxon>Embryophyta</taxon>
        <taxon>Tracheophyta</taxon>
        <taxon>Spermatophyta</taxon>
        <taxon>Magnoliopsida</taxon>
        <taxon>eudicotyledons</taxon>
        <taxon>Gunneridae</taxon>
        <taxon>Pentapetalae</taxon>
        <taxon>rosids</taxon>
        <taxon>fabids</taxon>
        <taxon>Malpighiales</taxon>
        <taxon>Linaceae</taxon>
        <taxon>Linum</taxon>
    </lineage>
</organism>
<name>A0AAV2CGY3_9ROSI</name>
<feature type="region of interest" description="Disordered" evidence="1">
    <location>
        <begin position="86"/>
        <end position="108"/>
    </location>
</feature>
<protein>
    <submittedName>
        <fullName evidence="2">Uncharacterized protein</fullName>
    </submittedName>
</protein>
<accession>A0AAV2CGY3</accession>
<reference evidence="2 3" key="1">
    <citation type="submission" date="2024-04" db="EMBL/GenBank/DDBJ databases">
        <authorList>
            <person name="Fracassetti M."/>
        </authorList>
    </citation>
    <scope>NUCLEOTIDE SEQUENCE [LARGE SCALE GENOMIC DNA]</scope>
</reference>